<evidence type="ECO:0000256" key="1">
    <source>
        <dbReference type="PIRSR" id="PIRSR640198-1"/>
    </source>
</evidence>
<dbReference type="Proteomes" id="UP000033995">
    <property type="component" value="Unassembled WGS sequence"/>
</dbReference>
<dbReference type="Gene3D" id="1.10.3290.10">
    <property type="entry name" value="Fido-like domain"/>
    <property type="match status" value="1"/>
</dbReference>
<evidence type="ECO:0000256" key="3">
    <source>
        <dbReference type="PIRSR" id="PIRSR640198-3"/>
    </source>
</evidence>
<keyword evidence="2" id="KW-0067">ATP-binding</keyword>
<dbReference type="Pfam" id="PF02661">
    <property type="entry name" value="Fic"/>
    <property type="match status" value="1"/>
</dbReference>
<accession>A0A0F9ZQH3</accession>
<feature type="domain" description="Fido" evidence="4">
    <location>
        <begin position="108"/>
        <end position="244"/>
    </location>
</feature>
<dbReference type="PROSITE" id="PS51459">
    <property type="entry name" value="FIDO"/>
    <property type="match status" value="1"/>
</dbReference>
<name>A0A0F9ZQH3_9BACT</name>
<evidence type="ECO:0000313" key="6">
    <source>
        <dbReference type="Proteomes" id="UP000033995"/>
    </source>
</evidence>
<organism evidence="5 6">
    <name type="scientific">Candidatus Woesebacteria bacterium GW2011_GWA2_33_28</name>
    <dbReference type="NCBI Taxonomy" id="1618561"/>
    <lineage>
        <taxon>Bacteria</taxon>
        <taxon>Candidatus Woeseibacteriota</taxon>
    </lineage>
</organism>
<dbReference type="PANTHER" id="PTHR13504:SF38">
    <property type="entry name" value="FIDO DOMAIN-CONTAINING PROTEIN"/>
    <property type="match status" value="1"/>
</dbReference>
<evidence type="ECO:0000259" key="4">
    <source>
        <dbReference type="PROSITE" id="PS51459"/>
    </source>
</evidence>
<dbReference type="EMBL" id="LBOZ01000011">
    <property type="protein sequence ID" value="KKP46379.1"/>
    <property type="molecule type" value="Genomic_DNA"/>
</dbReference>
<dbReference type="GO" id="GO:0005524">
    <property type="term" value="F:ATP binding"/>
    <property type="evidence" value="ECO:0007669"/>
    <property type="project" value="UniProtKB-KW"/>
</dbReference>
<feature type="active site" evidence="1">
    <location>
        <position position="187"/>
    </location>
</feature>
<dbReference type="SUPFAM" id="SSF140931">
    <property type="entry name" value="Fic-like"/>
    <property type="match status" value="1"/>
</dbReference>
<dbReference type="PANTHER" id="PTHR13504">
    <property type="entry name" value="FIDO DOMAIN-CONTAINING PROTEIN DDB_G0283145"/>
    <property type="match status" value="1"/>
</dbReference>
<sequence length="318" mass="36789">MKLYHTKPAYLSLQTITRIDEKWHRLQLKRPLSKTVVNKLRERFMLEMTYNSNAIEGNSLTYKETYLIINEGITVKGKSFKNHLEAKSHHDALEFIYDLVQFDSKPTISETLIRQIQSLVISPIDKNIAGKYRGGDVAIAGSGHKPPLAIEIPHKMQELISWFRQNQMKLHPIELASLIHHKIVSIHPFEDGNGRTARIVMDIILLREGFPLVVILKNDRKKYYETLSKADNGNYLPFIEFVTQSVERSLNIYLETIIGIKSDSERFLTLSELSKHFNFSPKYFNLLVRKGKLIAHKEGRNWLSTIESVNSYLAGKRR</sequence>
<dbReference type="PATRIC" id="fig|1618561.3.peg.965"/>
<feature type="site" description="Important for autoinhibition of adenylyltransferase activity" evidence="3">
    <location>
        <position position="56"/>
    </location>
</feature>
<dbReference type="InterPro" id="IPR036597">
    <property type="entry name" value="Fido-like_dom_sf"/>
</dbReference>
<protein>
    <submittedName>
        <fullName evidence="5">Filamentation induced by cAMP protein Fic</fullName>
    </submittedName>
</protein>
<dbReference type="InterPro" id="IPR040198">
    <property type="entry name" value="Fido_containing"/>
</dbReference>
<feature type="binding site" evidence="2">
    <location>
        <begin position="191"/>
        <end position="198"/>
    </location>
    <ligand>
        <name>ATP</name>
        <dbReference type="ChEBI" id="CHEBI:30616"/>
    </ligand>
</feature>
<proteinExistence type="predicted"/>
<feature type="binding site" evidence="2">
    <location>
        <begin position="223"/>
        <end position="224"/>
    </location>
    <ligand>
        <name>ATP</name>
        <dbReference type="ChEBI" id="CHEBI:30616"/>
    </ligand>
</feature>
<evidence type="ECO:0000313" key="5">
    <source>
        <dbReference type="EMBL" id="KKP46379.1"/>
    </source>
</evidence>
<keyword evidence="2" id="KW-0547">Nucleotide-binding</keyword>
<gene>
    <name evidence="5" type="ORF">UR38_C0011G0029</name>
</gene>
<comment type="caution">
    <text evidence="5">The sequence shown here is derived from an EMBL/GenBank/DDBJ whole genome shotgun (WGS) entry which is preliminary data.</text>
</comment>
<dbReference type="InterPro" id="IPR003812">
    <property type="entry name" value="Fido"/>
</dbReference>
<reference evidence="5 6" key="1">
    <citation type="journal article" date="2015" name="Nature">
        <title>rRNA introns, odd ribosomes, and small enigmatic genomes across a large radiation of phyla.</title>
        <authorList>
            <person name="Brown C.T."/>
            <person name="Hug L.A."/>
            <person name="Thomas B.C."/>
            <person name="Sharon I."/>
            <person name="Castelle C.J."/>
            <person name="Singh A."/>
            <person name="Wilkins M.J."/>
            <person name="Williams K.H."/>
            <person name="Banfield J.F."/>
        </authorList>
    </citation>
    <scope>NUCLEOTIDE SEQUENCE [LARGE SCALE GENOMIC DNA]</scope>
</reference>
<evidence type="ECO:0000256" key="2">
    <source>
        <dbReference type="PIRSR" id="PIRSR640198-2"/>
    </source>
</evidence>
<dbReference type="AlphaFoldDB" id="A0A0F9ZQH3"/>